<protein>
    <submittedName>
        <fullName evidence="2">Peptide deformylase</fullName>
    </submittedName>
</protein>
<dbReference type="AlphaFoldDB" id="A0A261EZ03"/>
<name>A0A261EZ03_9BIFI</name>
<dbReference type="EMBL" id="MWWQ01000006">
    <property type="protein sequence ID" value="OZG52065.1"/>
    <property type="molecule type" value="Genomic_DNA"/>
</dbReference>
<dbReference type="PANTHER" id="PTHR10458">
    <property type="entry name" value="PEPTIDE DEFORMYLASE"/>
    <property type="match status" value="1"/>
</dbReference>
<dbReference type="PANTHER" id="PTHR10458:SF22">
    <property type="entry name" value="PEPTIDE DEFORMYLASE"/>
    <property type="match status" value="1"/>
</dbReference>
<dbReference type="Proteomes" id="UP000216454">
    <property type="component" value="Unassembled WGS sequence"/>
</dbReference>
<evidence type="ECO:0000313" key="2">
    <source>
        <dbReference type="EMBL" id="OZG52065.1"/>
    </source>
</evidence>
<gene>
    <name evidence="2" type="ORF">PSSU_0848</name>
</gene>
<proteinExistence type="inferred from homology"/>
<dbReference type="NCBIfam" id="NF006670">
    <property type="entry name" value="PRK09218.1"/>
    <property type="match status" value="1"/>
</dbReference>
<comment type="caution">
    <text evidence="2">The sequence shown here is derived from an EMBL/GenBank/DDBJ whole genome shotgun (WGS) entry which is preliminary data.</text>
</comment>
<sequence>MEQPIVTDIELLSKISRPATPADSQIIEDLRDTLAAHHDECVGLAANMIGSLTRIIIVSTEKGDVVMVNPTITKRTGIYMTKEGCLSLTDVHRATRFENVTVVWQDADFTRHMRGFSGYTAQIIQHEVDHLDGKII</sequence>
<dbReference type="SUPFAM" id="SSF56420">
    <property type="entry name" value="Peptide deformylase"/>
    <property type="match status" value="1"/>
</dbReference>
<comment type="similarity">
    <text evidence="1">Belongs to the polypeptide deformylase family.</text>
</comment>
<evidence type="ECO:0000313" key="3">
    <source>
        <dbReference type="Proteomes" id="UP000216454"/>
    </source>
</evidence>
<dbReference type="PRINTS" id="PR01576">
    <property type="entry name" value="PDEFORMYLASE"/>
</dbReference>
<keyword evidence="3" id="KW-1185">Reference proteome</keyword>
<accession>A0A261EZ03</accession>
<dbReference type="GO" id="GO:0042586">
    <property type="term" value="F:peptide deformylase activity"/>
    <property type="evidence" value="ECO:0007669"/>
    <property type="project" value="InterPro"/>
</dbReference>
<dbReference type="Gene3D" id="3.90.45.10">
    <property type="entry name" value="Peptide deformylase"/>
    <property type="match status" value="1"/>
</dbReference>
<dbReference type="RefSeq" id="WP_094691191.1">
    <property type="nucleotide sequence ID" value="NZ_JBQKGU010000003.1"/>
</dbReference>
<dbReference type="Pfam" id="PF01327">
    <property type="entry name" value="Pep_deformylase"/>
    <property type="match status" value="1"/>
</dbReference>
<dbReference type="CDD" id="cd00487">
    <property type="entry name" value="Pep_deformylase"/>
    <property type="match status" value="1"/>
</dbReference>
<organism evidence="2 3">
    <name type="scientific">Pseudoscardovia suis</name>
    <dbReference type="NCBI Taxonomy" id="987063"/>
    <lineage>
        <taxon>Bacteria</taxon>
        <taxon>Bacillati</taxon>
        <taxon>Actinomycetota</taxon>
        <taxon>Actinomycetes</taxon>
        <taxon>Bifidobacteriales</taxon>
        <taxon>Bifidobacteriaceae</taxon>
        <taxon>Pseudoscardovia</taxon>
    </lineage>
</organism>
<evidence type="ECO:0000256" key="1">
    <source>
        <dbReference type="ARBA" id="ARBA00010759"/>
    </source>
</evidence>
<dbReference type="InterPro" id="IPR023635">
    <property type="entry name" value="Peptide_deformylase"/>
</dbReference>
<reference evidence="2 3" key="1">
    <citation type="journal article" date="2017" name="BMC Genomics">
        <title>Comparative genomic and phylogenomic analyses of the Bifidobacteriaceae family.</title>
        <authorList>
            <person name="Lugli G.A."/>
            <person name="Milani C."/>
            <person name="Turroni F."/>
            <person name="Duranti S."/>
            <person name="Mancabelli L."/>
            <person name="Mangifesta M."/>
            <person name="Ferrario C."/>
            <person name="Modesto M."/>
            <person name="Mattarelli P."/>
            <person name="Jiri K."/>
            <person name="van Sinderen D."/>
            <person name="Ventura M."/>
        </authorList>
    </citation>
    <scope>NUCLEOTIDE SEQUENCE [LARGE SCALE GENOMIC DNA]</scope>
    <source>
        <strain evidence="2 3">DSM 24744</strain>
    </source>
</reference>
<dbReference type="PIRSF" id="PIRSF004749">
    <property type="entry name" value="Pep_def"/>
    <property type="match status" value="1"/>
</dbReference>
<dbReference type="OrthoDB" id="9804313at2"/>
<dbReference type="InterPro" id="IPR036821">
    <property type="entry name" value="Peptide_deformylase_sf"/>
</dbReference>